<gene>
    <name evidence="3" type="ORF">ISG29_19150</name>
</gene>
<evidence type="ECO:0000259" key="2">
    <source>
        <dbReference type="Pfam" id="PF03888"/>
    </source>
</evidence>
<sequence length="366" mass="38717">MTRGRGTGRRWLLVALVALALTAGPPLARAVPTRPVDIDAGTLLGRVQAAEDRPWSGLVETTGTLALPDADQFSDVAALFGGSTRMRVWWRDADHWRVDQLSTSGEQDLVRTGDRTVRWDYERLQARFGEEPSVRLPRAADLLPTELAARMLRGAGPDDVTRLPARRVADRTAPGLRLVPASPRTTIDHVDVWADADTGLPLRVEVYDASGRFLTSEAVDVDLATPSEARVSFTTPPGAGVERDDVLDIADAANQYAPLIAPQRAGGLEADGSNGAVGVYGTGPEQVVAIPLRDREADALRDQLGVTPGARQGATGTRVTVGPLGVLLTGAEGEGGLLVAGTVTPPTLHAVARDVIAGYQYVGVPQ</sequence>
<protein>
    <recommendedName>
        <fullName evidence="2">MucB/RseB N-terminal domain-containing protein</fullName>
    </recommendedName>
</protein>
<evidence type="ECO:0000313" key="3">
    <source>
        <dbReference type="EMBL" id="MBF4163798.1"/>
    </source>
</evidence>
<keyword evidence="1" id="KW-0732">Signal</keyword>
<dbReference type="RefSeq" id="WP_194505061.1">
    <property type="nucleotide sequence ID" value="NZ_JADIVZ010000015.1"/>
</dbReference>
<name>A0A930UZK1_9ACTN</name>
<feature type="domain" description="MucB/RseB N-terminal" evidence="2">
    <location>
        <begin position="139"/>
        <end position="214"/>
    </location>
</feature>
<dbReference type="Proteomes" id="UP000656804">
    <property type="component" value="Unassembled WGS sequence"/>
</dbReference>
<feature type="signal peptide" evidence="1">
    <location>
        <begin position="1"/>
        <end position="30"/>
    </location>
</feature>
<dbReference type="Pfam" id="PF03888">
    <property type="entry name" value="MucB_RseB"/>
    <property type="match status" value="1"/>
</dbReference>
<organism evidence="3 4">
    <name type="scientific">Nocardioides acrostichi</name>
    <dbReference type="NCBI Taxonomy" id="2784339"/>
    <lineage>
        <taxon>Bacteria</taxon>
        <taxon>Bacillati</taxon>
        <taxon>Actinomycetota</taxon>
        <taxon>Actinomycetes</taxon>
        <taxon>Propionibacteriales</taxon>
        <taxon>Nocardioidaceae</taxon>
        <taxon>Nocardioides</taxon>
    </lineage>
</organism>
<proteinExistence type="predicted"/>
<dbReference type="Gene3D" id="2.50.20.10">
    <property type="entry name" value="Lipoprotein localisation LolA/LolB/LppX"/>
    <property type="match status" value="1"/>
</dbReference>
<reference evidence="3" key="1">
    <citation type="submission" date="2020-11" db="EMBL/GenBank/DDBJ databases">
        <title>Nocardioides sp. CBS4Y-1, whole genome shotgun sequence.</title>
        <authorList>
            <person name="Tuo L."/>
        </authorList>
    </citation>
    <scope>NUCLEOTIDE SEQUENCE</scope>
    <source>
        <strain evidence="3">CBS4Y-1</strain>
    </source>
</reference>
<dbReference type="AlphaFoldDB" id="A0A930UZK1"/>
<evidence type="ECO:0000313" key="4">
    <source>
        <dbReference type="Proteomes" id="UP000656804"/>
    </source>
</evidence>
<accession>A0A930UZK1</accession>
<evidence type="ECO:0000256" key="1">
    <source>
        <dbReference type="SAM" id="SignalP"/>
    </source>
</evidence>
<feature type="chain" id="PRO_5036873741" description="MucB/RseB N-terminal domain-containing protein" evidence="1">
    <location>
        <begin position="31"/>
        <end position="366"/>
    </location>
</feature>
<keyword evidence="4" id="KW-1185">Reference proteome</keyword>
<dbReference type="InterPro" id="IPR033434">
    <property type="entry name" value="MucB/RseB_N"/>
</dbReference>
<comment type="caution">
    <text evidence="3">The sequence shown here is derived from an EMBL/GenBank/DDBJ whole genome shotgun (WGS) entry which is preliminary data.</text>
</comment>
<dbReference type="EMBL" id="JADIVZ010000015">
    <property type="protein sequence ID" value="MBF4163798.1"/>
    <property type="molecule type" value="Genomic_DNA"/>
</dbReference>